<dbReference type="RefSeq" id="WP_217667447.1">
    <property type="nucleotide sequence ID" value="NZ_JAHRID010000001.1"/>
</dbReference>
<keyword evidence="2" id="KW-1185">Reference proteome</keyword>
<proteinExistence type="predicted"/>
<dbReference type="Proteomes" id="UP000704611">
    <property type="component" value="Unassembled WGS sequence"/>
</dbReference>
<protein>
    <submittedName>
        <fullName evidence="1">Transporter substrate-binding domain-containing protein</fullName>
    </submittedName>
</protein>
<organism evidence="1 2">
    <name type="scientific">Arsukibacterium indicum</name>
    <dbReference type="NCBI Taxonomy" id="2848612"/>
    <lineage>
        <taxon>Bacteria</taxon>
        <taxon>Pseudomonadati</taxon>
        <taxon>Pseudomonadota</taxon>
        <taxon>Gammaproteobacteria</taxon>
        <taxon>Chromatiales</taxon>
        <taxon>Chromatiaceae</taxon>
        <taxon>Arsukibacterium</taxon>
    </lineage>
</organism>
<reference evidence="1 2" key="1">
    <citation type="submission" date="2021-06" db="EMBL/GenBank/DDBJ databases">
        <title>Rheinheimera indica sp. nov., isolated from deep-sea sediment.</title>
        <authorList>
            <person name="Wang Z."/>
            <person name="Zhang X.-Y."/>
        </authorList>
    </citation>
    <scope>NUCLEOTIDE SEQUENCE [LARGE SCALE GENOMIC DNA]</scope>
    <source>
        <strain evidence="1 2">SM2107</strain>
    </source>
</reference>
<name>A0ABS6MHI3_9GAMM</name>
<comment type="caution">
    <text evidence="1">The sequence shown here is derived from an EMBL/GenBank/DDBJ whole genome shotgun (WGS) entry which is preliminary data.</text>
</comment>
<dbReference type="EMBL" id="JAHRID010000001">
    <property type="protein sequence ID" value="MBV2128281.1"/>
    <property type="molecule type" value="Genomic_DNA"/>
</dbReference>
<sequence length="230" mass="26003">MADTPLQLQGGVVQSFPGISVVNGKIQPEPLYGHAEVISCIESALDASIVWQSLPTDRLLKLTRENQLDLIYPMGYTEERNRSLQASVWLTKDDDYFVFKTTTEPAAMPEHEHLKSKLVGVKRGSPQLDYLQNNGYQHVHQVYDYQQLLPLLNMDRVEMLAVPQPLAEQLQLEMQADPMSGSLQLYNYFTRDAGFYLSPVFASTRLEQMNQAVIACRQHTKSATGIKQKS</sequence>
<gene>
    <name evidence="1" type="ORF">KQY15_04135</name>
</gene>
<evidence type="ECO:0000313" key="1">
    <source>
        <dbReference type="EMBL" id="MBV2128281.1"/>
    </source>
</evidence>
<accession>A0ABS6MHI3</accession>
<evidence type="ECO:0000313" key="2">
    <source>
        <dbReference type="Proteomes" id="UP000704611"/>
    </source>
</evidence>